<comment type="similarity">
    <text evidence="1">Belongs to the short-chain dehydrogenases/reductases (SDR) family.</text>
</comment>
<accession>A0A1I0JJA4</accession>
<dbReference type="InterPro" id="IPR002347">
    <property type="entry name" value="SDR_fam"/>
</dbReference>
<dbReference type="PRINTS" id="PR00080">
    <property type="entry name" value="SDRFAMILY"/>
</dbReference>
<dbReference type="FunFam" id="3.40.50.720:FF:000084">
    <property type="entry name" value="Short-chain dehydrogenase reductase"/>
    <property type="match status" value="1"/>
</dbReference>
<gene>
    <name evidence="3" type="ORF">SAMN05216313_13119</name>
</gene>
<dbReference type="Pfam" id="PF13561">
    <property type="entry name" value="adh_short_C2"/>
    <property type="match status" value="1"/>
</dbReference>
<dbReference type="AlphaFoldDB" id="A0A1I0JJA4"/>
<dbReference type="InterPro" id="IPR036291">
    <property type="entry name" value="NAD(P)-bd_dom_sf"/>
</dbReference>
<keyword evidence="2" id="KW-0560">Oxidoreductase</keyword>
<sequence>MVAGMFRFDGKVVVITGAAAGIGAAAAKMFSDQGAVVAVTDVNMELAEKTVSEIAAAGGKAKAYYCDVSSRESVDSMIDEVTADFGTVDVMVDNAGGTHGAVHSGNIEEYTDEEFDGVVKRNLYGAFYLCRKVIPMMKEKRAGKIVIVSSGAGRTTSRSEFGRIPYAPSKAAQLGLMRQLALECAPFNIQINGVAPGLIKSTQYIEDNWNTNTPEQKEATLKKIPAGRRGTSEEIAAGILFMASEEASYVTGHCLDINGGSLMM</sequence>
<dbReference type="Gene3D" id="3.40.50.720">
    <property type="entry name" value="NAD(P)-binding Rossmann-like Domain"/>
    <property type="match status" value="1"/>
</dbReference>
<dbReference type="GO" id="GO:0008206">
    <property type="term" value="P:bile acid metabolic process"/>
    <property type="evidence" value="ECO:0007669"/>
    <property type="project" value="UniProtKB-ARBA"/>
</dbReference>
<dbReference type="EMBL" id="FOIM01000031">
    <property type="protein sequence ID" value="SEU10459.1"/>
    <property type="molecule type" value="Genomic_DNA"/>
</dbReference>
<keyword evidence="4" id="KW-1185">Reference proteome</keyword>
<evidence type="ECO:0000256" key="1">
    <source>
        <dbReference type="ARBA" id="ARBA00006484"/>
    </source>
</evidence>
<protein>
    <submittedName>
        <fullName evidence="3">3-oxoacyl-[acyl-carrier protein] reductase</fullName>
    </submittedName>
</protein>
<evidence type="ECO:0000313" key="4">
    <source>
        <dbReference type="Proteomes" id="UP000198508"/>
    </source>
</evidence>
<dbReference type="PANTHER" id="PTHR42760">
    <property type="entry name" value="SHORT-CHAIN DEHYDROGENASES/REDUCTASES FAMILY MEMBER"/>
    <property type="match status" value="1"/>
</dbReference>
<evidence type="ECO:0000313" key="3">
    <source>
        <dbReference type="EMBL" id="SEU10459.1"/>
    </source>
</evidence>
<dbReference type="GO" id="GO:0016616">
    <property type="term" value="F:oxidoreductase activity, acting on the CH-OH group of donors, NAD or NADP as acceptor"/>
    <property type="evidence" value="ECO:0007669"/>
    <property type="project" value="TreeGrafter"/>
</dbReference>
<proteinExistence type="inferred from homology"/>
<dbReference type="SUPFAM" id="SSF51735">
    <property type="entry name" value="NAD(P)-binding Rossmann-fold domains"/>
    <property type="match status" value="1"/>
</dbReference>
<dbReference type="Proteomes" id="UP000198508">
    <property type="component" value="Unassembled WGS sequence"/>
</dbReference>
<name>A0A1I0JJA4_9FIRM</name>
<organism evidence="3 4">
    <name type="scientific">Enterocloster lavalensis</name>
    <dbReference type="NCBI Taxonomy" id="460384"/>
    <lineage>
        <taxon>Bacteria</taxon>
        <taxon>Bacillati</taxon>
        <taxon>Bacillota</taxon>
        <taxon>Clostridia</taxon>
        <taxon>Lachnospirales</taxon>
        <taxon>Lachnospiraceae</taxon>
        <taxon>Enterocloster</taxon>
    </lineage>
</organism>
<dbReference type="PRINTS" id="PR00081">
    <property type="entry name" value="GDHRDH"/>
</dbReference>
<reference evidence="4" key="1">
    <citation type="submission" date="2016-10" db="EMBL/GenBank/DDBJ databases">
        <authorList>
            <person name="Varghese N."/>
            <person name="Submissions S."/>
        </authorList>
    </citation>
    <scope>NUCLEOTIDE SEQUENCE [LARGE SCALE GENOMIC DNA]</scope>
    <source>
        <strain evidence="4">NLAE-zl-G277</strain>
    </source>
</reference>
<evidence type="ECO:0000256" key="2">
    <source>
        <dbReference type="ARBA" id="ARBA00023002"/>
    </source>
</evidence>
<dbReference type="STRING" id="460384.SAMN05216313_13119"/>